<evidence type="ECO:0000259" key="1">
    <source>
        <dbReference type="Pfam" id="PF07110"/>
    </source>
</evidence>
<dbReference type="Gene3D" id="3.30.70.100">
    <property type="match status" value="1"/>
</dbReference>
<dbReference type="AlphaFoldDB" id="A0A3E1P580"/>
<feature type="domain" description="EthD" evidence="1">
    <location>
        <begin position="12"/>
        <end position="97"/>
    </location>
</feature>
<dbReference type="RefSeq" id="WP_116852630.1">
    <property type="nucleotide sequence ID" value="NZ_QTJV01000002.1"/>
</dbReference>
<comment type="caution">
    <text evidence="2">The sequence shown here is derived from an EMBL/GenBank/DDBJ whole genome shotgun (WGS) entry which is preliminary data.</text>
</comment>
<dbReference type="Proteomes" id="UP000261174">
    <property type="component" value="Unassembled WGS sequence"/>
</dbReference>
<evidence type="ECO:0000313" key="2">
    <source>
        <dbReference type="EMBL" id="RFM35148.1"/>
    </source>
</evidence>
<dbReference type="EMBL" id="QTJV01000002">
    <property type="protein sequence ID" value="RFM35148.1"/>
    <property type="molecule type" value="Genomic_DNA"/>
</dbReference>
<name>A0A3E1P580_9BACT</name>
<keyword evidence="3" id="KW-1185">Reference proteome</keyword>
<dbReference type="Pfam" id="PF07110">
    <property type="entry name" value="EthD"/>
    <property type="match status" value="1"/>
</dbReference>
<reference evidence="2 3" key="1">
    <citation type="submission" date="2018-08" db="EMBL/GenBank/DDBJ databases">
        <title>Chitinophaga sp. K20C18050901, a novel bacterium isolated from forest soil.</title>
        <authorList>
            <person name="Wang C."/>
        </authorList>
    </citation>
    <scope>NUCLEOTIDE SEQUENCE [LARGE SCALE GENOMIC DNA]</scope>
    <source>
        <strain evidence="2 3">K20C18050901</strain>
    </source>
</reference>
<sequence length="111" mass="12744">MVKLAILLTRRKGMTHQEFLDYRRDVHAPLLLSIPETKQYVRKFVVSTPVPASIYPAPVYDAMVEAWFDNVEDMTSFFQSDNFVNIVDPDHVNFLDVSAAVRLVTEETVLI</sequence>
<dbReference type="SUPFAM" id="SSF54909">
    <property type="entry name" value="Dimeric alpha+beta barrel"/>
    <property type="match status" value="1"/>
</dbReference>
<dbReference type="InterPro" id="IPR009799">
    <property type="entry name" value="EthD_dom"/>
</dbReference>
<dbReference type="OrthoDB" id="2613214at2"/>
<dbReference type="InterPro" id="IPR011008">
    <property type="entry name" value="Dimeric_a/b-barrel"/>
</dbReference>
<dbReference type="NCBIfam" id="TIGR02118">
    <property type="entry name" value="EthD family reductase"/>
    <property type="match status" value="1"/>
</dbReference>
<dbReference type="GO" id="GO:0016491">
    <property type="term" value="F:oxidoreductase activity"/>
    <property type="evidence" value="ECO:0007669"/>
    <property type="project" value="InterPro"/>
</dbReference>
<organism evidence="2 3">
    <name type="scientific">Chitinophaga silvisoli</name>
    <dbReference type="NCBI Taxonomy" id="2291814"/>
    <lineage>
        <taxon>Bacteria</taxon>
        <taxon>Pseudomonadati</taxon>
        <taxon>Bacteroidota</taxon>
        <taxon>Chitinophagia</taxon>
        <taxon>Chitinophagales</taxon>
        <taxon>Chitinophagaceae</taxon>
        <taxon>Chitinophaga</taxon>
    </lineage>
</organism>
<proteinExistence type="predicted"/>
<protein>
    <submittedName>
        <fullName evidence="2">EthD family reductase</fullName>
    </submittedName>
</protein>
<gene>
    <name evidence="2" type="ORF">DXN04_07075</name>
</gene>
<accession>A0A3E1P580</accession>
<evidence type="ECO:0000313" key="3">
    <source>
        <dbReference type="Proteomes" id="UP000261174"/>
    </source>
</evidence>